<dbReference type="EMBL" id="SOHA01000039">
    <property type="protein sequence ID" value="TFD27519.1"/>
    <property type="molecule type" value="Genomic_DNA"/>
</dbReference>
<keyword evidence="2" id="KW-1185">Reference proteome</keyword>
<dbReference type="Proteomes" id="UP000297472">
    <property type="component" value="Unassembled WGS sequence"/>
</dbReference>
<gene>
    <name evidence="1" type="ORF">E3T49_13335</name>
</gene>
<name>A0A4Y8JWJ9_9MICO</name>
<evidence type="ECO:0000313" key="2">
    <source>
        <dbReference type="Proteomes" id="UP000297472"/>
    </source>
</evidence>
<dbReference type="RefSeq" id="WP_134425389.1">
    <property type="nucleotide sequence ID" value="NZ_SOHA01000039.1"/>
</dbReference>
<sequence length="139" mass="14943">MSATSALRRGRAAHEKLMIDRCVIESVTTSATLNEATGNYDTIRTRVYPPLSSLDADGPCLLAFNDTVVQQVDAAGQILTQNTAILSLPVATSTEVAKDHIVTYTASVNDADLVGVQLRVEGPQHETFGTARKLRVEET</sequence>
<organism evidence="1 2">
    <name type="scientific">Cryobacterium cryoconiti</name>
    <dbReference type="NCBI Taxonomy" id="1259239"/>
    <lineage>
        <taxon>Bacteria</taxon>
        <taxon>Bacillati</taxon>
        <taxon>Actinomycetota</taxon>
        <taxon>Actinomycetes</taxon>
        <taxon>Micrococcales</taxon>
        <taxon>Microbacteriaceae</taxon>
        <taxon>Cryobacterium</taxon>
    </lineage>
</organism>
<accession>A0A4Y8JWJ9</accession>
<proteinExistence type="predicted"/>
<dbReference type="Pfam" id="PF19586">
    <property type="entry name" value="DUF6093"/>
    <property type="match status" value="1"/>
</dbReference>
<dbReference type="InterPro" id="IPR046075">
    <property type="entry name" value="DUF6093"/>
</dbReference>
<evidence type="ECO:0000313" key="1">
    <source>
        <dbReference type="EMBL" id="TFD27519.1"/>
    </source>
</evidence>
<dbReference type="AlphaFoldDB" id="A0A4Y8JWJ9"/>
<reference evidence="1 2" key="1">
    <citation type="submission" date="2019-03" db="EMBL/GenBank/DDBJ databases">
        <title>Genomics of glacier-inhabiting Cryobacterium strains.</title>
        <authorList>
            <person name="Liu Q."/>
            <person name="Xin Y.-H."/>
        </authorList>
    </citation>
    <scope>NUCLEOTIDE SEQUENCE [LARGE SCALE GENOMIC DNA]</scope>
    <source>
        <strain evidence="1 2">TMT1-51</strain>
    </source>
</reference>
<comment type="caution">
    <text evidence="1">The sequence shown here is derived from an EMBL/GenBank/DDBJ whole genome shotgun (WGS) entry which is preliminary data.</text>
</comment>
<protein>
    <submittedName>
        <fullName evidence="1">Uncharacterized protein</fullName>
    </submittedName>
</protein>
<dbReference type="OrthoDB" id="5122733at2"/>